<evidence type="ECO:0000256" key="1">
    <source>
        <dbReference type="SAM" id="Phobius"/>
    </source>
</evidence>
<keyword evidence="1" id="KW-0812">Transmembrane</keyword>
<feature type="transmembrane region" description="Helical" evidence="1">
    <location>
        <begin position="234"/>
        <end position="253"/>
    </location>
</feature>
<organism evidence="2 3">
    <name type="scientific">Trichonephila inaurata madagascariensis</name>
    <dbReference type="NCBI Taxonomy" id="2747483"/>
    <lineage>
        <taxon>Eukaryota</taxon>
        <taxon>Metazoa</taxon>
        <taxon>Ecdysozoa</taxon>
        <taxon>Arthropoda</taxon>
        <taxon>Chelicerata</taxon>
        <taxon>Arachnida</taxon>
        <taxon>Araneae</taxon>
        <taxon>Araneomorphae</taxon>
        <taxon>Entelegynae</taxon>
        <taxon>Araneoidea</taxon>
        <taxon>Nephilidae</taxon>
        <taxon>Trichonephila</taxon>
        <taxon>Trichonephila inaurata</taxon>
    </lineage>
</organism>
<evidence type="ECO:0000313" key="3">
    <source>
        <dbReference type="Proteomes" id="UP000886998"/>
    </source>
</evidence>
<evidence type="ECO:0008006" key="4">
    <source>
        <dbReference type="Google" id="ProtNLM"/>
    </source>
</evidence>
<dbReference type="Proteomes" id="UP000886998">
    <property type="component" value="Unassembled WGS sequence"/>
</dbReference>
<keyword evidence="3" id="KW-1185">Reference proteome</keyword>
<dbReference type="EMBL" id="BMAV01008302">
    <property type="protein sequence ID" value="GFY51764.1"/>
    <property type="molecule type" value="Genomic_DNA"/>
</dbReference>
<evidence type="ECO:0000313" key="2">
    <source>
        <dbReference type="EMBL" id="GFY51764.1"/>
    </source>
</evidence>
<protein>
    <recommendedName>
        <fullName evidence="4">Gustatory receptor</fullName>
    </recommendedName>
</protein>
<name>A0A8X6XFZ5_9ARAC</name>
<accession>A0A8X6XFZ5</accession>
<gene>
    <name evidence="2" type="primary">AVEN_187591_1</name>
    <name evidence="2" type="ORF">TNIN_151701</name>
</gene>
<feature type="transmembrane region" description="Helical" evidence="1">
    <location>
        <begin position="148"/>
        <end position="173"/>
    </location>
</feature>
<sequence>MFNIIRVSTEPAIILHLQTICTFGFINKDNIDTKLSETGEIILKIIGGVFNIVFFVFPPTVAITLFLVLLQELHLLKGYLKKLQKLICQDNKPNRFRIFWIEFSKTVSFVKTVNTILSSLIFALTAFWTAGIFYNLSKLLYRQAFSDIFSFISSGYNAVNYTVHFLVFVMLSAEIPNTVSEMKRVVLQGSISQDYLFFEERKSAGISLLVMKLEHFKEQVTVTGLGLFKLERSVIIVCLGAAVSYELLIVQLMERNEK</sequence>
<feature type="transmembrane region" description="Helical" evidence="1">
    <location>
        <begin position="41"/>
        <end position="70"/>
    </location>
</feature>
<dbReference type="AlphaFoldDB" id="A0A8X6XFZ5"/>
<feature type="transmembrane region" description="Helical" evidence="1">
    <location>
        <begin position="116"/>
        <end position="136"/>
    </location>
</feature>
<dbReference type="OrthoDB" id="5800391at2759"/>
<comment type="caution">
    <text evidence="2">The sequence shown here is derived from an EMBL/GenBank/DDBJ whole genome shotgun (WGS) entry which is preliminary data.</text>
</comment>
<reference evidence="2" key="1">
    <citation type="submission" date="2020-08" db="EMBL/GenBank/DDBJ databases">
        <title>Multicomponent nature underlies the extraordinary mechanical properties of spider dragline silk.</title>
        <authorList>
            <person name="Kono N."/>
            <person name="Nakamura H."/>
            <person name="Mori M."/>
            <person name="Yoshida Y."/>
            <person name="Ohtoshi R."/>
            <person name="Malay A.D."/>
            <person name="Moran D.A.P."/>
            <person name="Tomita M."/>
            <person name="Numata K."/>
            <person name="Arakawa K."/>
        </authorList>
    </citation>
    <scope>NUCLEOTIDE SEQUENCE</scope>
</reference>
<proteinExistence type="predicted"/>
<keyword evidence="1" id="KW-1133">Transmembrane helix</keyword>
<keyword evidence="1" id="KW-0472">Membrane</keyword>